<dbReference type="EMBL" id="BJTG01000004">
    <property type="protein sequence ID" value="GEJ57066.1"/>
    <property type="molecule type" value="Genomic_DNA"/>
</dbReference>
<feature type="region of interest" description="Disordered" evidence="1">
    <location>
        <begin position="155"/>
        <end position="179"/>
    </location>
</feature>
<proteinExistence type="predicted"/>
<dbReference type="AlphaFoldDB" id="A0A7I9VKW7"/>
<comment type="caution">
    <text evidence="2">The sequence shown here is derived from an EMBL/GenBank/DDBJ whole genome shotgun (WGS) entry which is preliminary data.</text>
</comment>
<gene>
    <name evidence="2" type="ORF">AMYX_18070</name>
</gene>
<protein>
    <submittedName>
        <fullName evidence="2">Uncharacterized protein</fullName>
    </submittedName>
</protein>
<dbReference type="Proteomes" id="UP000503640">
    <property type="component" value="Unassembled WGS sequence"/>
</dbReference>
<evidence type="ECO:0000256" key="1">
    <source>
        <dbReference type="SAM" id="MobiDB-lite"/>
    </source>
</evidence>
<dbReference type="RefSeq" id="WP_176064558.1">
    <property type="nucleotide sequence ID" value="NZ_BJTG01000004.1"/>
</dbReference>
<organism evidence="2 3">
    <name type="scientific">Anaeromyxobacter diazotrophicus</name>
    <dbReference type="NCBI Taxonomy" id="2590199"/>
    <lineage>
        <taxon>Bacteria</taxon>
        <taxon>Pseudomonadati</taxon>
        <taxon>Myxococcota</taxon>
        <taxon>Myxococcia</taxon>
        <taxon>Myxococcales</taxon>
        <taxon>Cystobacterineae</taxon>
        <taxon>Anaeromyxobacteraceae</taxon>
        <taxon>Anaeromyxobacter</taxon>
    </lineage>
</organism>
<evidence type="ECO:0000313" key="2">
    <source>
        <dbReference type="EMBL" id="GEJ57066.1"/>
    </source>
</evidence>
<feature type="region of interest" description="Disordered" evidence="1">
    <location>
        <begin position="117"/>
        <end position="139"/>
    </location>
</feature>
<accession>A0A7I9VKW7</accession>
<sequence length="179" mass="18663">MTALYLLAAALVGATSPDPGPPAKDCTRFTSHYRALLQHQAALDATVTREGGDRAPAAAEHAEARAEAGEVAADLEDATLRACRRANGSQYECVVTADRYEDLASCALPGLPVLARGDRRDVPESQQPPPSPEERAHASQRVLDEYVGAGKIDLDALGTASGGPAPEGQPEPPAAREGE</sequence>
<keyword evidence="3" id="KW-1185">Reference proteome</keyword>
<reference evidence="3" key="1">
    <citation type="journal article" date="2020" name="Appl. Environ. Microbiol.">
        <title>Diazotrophic Anaeromyxobacter Isolates from Soils.</title>
        <authorList>
            <person name="Masuda Y."/>
            <person name="Yamanaka H."/>
            <person name="Xu Z.X."/>
            <person name="Shiratori Y."/>
            <person name="Aono T."/>
            <person name="Amachi S."/>
            <person name="Senoo K."/>
            <person name="Itoh H."/>
        </authorList>
    </citation>
    <scope>NUCLEOTIDE SEQUENCE [LARGE SCALE GENOMIC DNA]</scope>
    <source>
        <strain evidence="3">R267</strain>
    </source>
</reference>
<evidence type="ECO:0000313" key="3">
    <source>
        <dbReference type="Proteomes" id="UP000503640"/>
    </source>
</evidence>
<name>A0A7I9VKW7_9BACT</name>